<dbReference type="InterPro" id="IPR003018">
    <property type="entry name" value="GAF"/>
</dbReference>
<evidence type="ECO:0000259" key="2">
    <source>
        <dbReference type="SMART" id="SM00065"/>
    </source>
</evidence>
<keyword evidence="1" id="KW-0378">Hydrolase</keyword>
<sequence length="721" mass="77896">MRRVRSPCTLVARTTRGHGGPQEVPVAHGDENPQLDERDVSMLDALFTQSPVGLHLLDTDLRVVRINTSTPSMRGVAMESMVGRPFRSAYDIVVDDDMEDAIQEVLDTGVAVRQRVVRARFKRDPSQEGHFEVSVLRLENPDGKVLGVAVTSVDVTERERARGRARVLDAVRRTVGRTLDSAVSCEELVNVVVPAFADVAIVEVVDAVIRGDEPPLAPLPANTPLLRAAYRSVAEGTPIAHPVGDVHRLPGPTPFTRCLADLRARVVSLRPDAPWLAFDPPRAEAILSAKAHTLLAAPLTLRDNVLGLISLYRAGDSPPFDEGDRRLAVELAAHTTLCIDNARRFAREHTVAATVQRHLLPRSPESQTSLETAYLSVTGADPGAWYDTIALSSARTALVVGSVSGKGLNAAATMGQLRTVVRSLSTFDLSPDELLARLYDTAAHLATERANLPLGDPMRREPLTADCVYAVHDPLTGTCTMAGAGRLAPVLVEPDGTVSIPDTPAGPALGSEADSPFAAGEFAVPDGSVLVFTSDPLLTSYLAESSRPLRQSPDYRDRPLQDLCDDIVYALPAGMGAGDAAVIVARVRSFPPEQVATWEFESDPATVALARRNTRTQLARWQIDQDTAFNTELIVSELVTNAIRYGSPPIEVRLVSDRSLTCEVRDSGSAAPHLRHARTVDEGGRGLFIASQLAQAWGTRYTTEGKTIWTEQSFPSLKRRS</sequence>
<evidence type="ECO:0000313" key="5">
    <source>
        <dbReference type="Proteomes" id="UP000325849"/>
    </source>
</evidence>
<feature type="domain" description="PPM-type phosphatase" evidence="3">
    <location>
        <begin position="365"/>
        <end position="587"/>
    </location>
</feature>
<dbReference type="InterPro" id="IPR036457">
    <property type="entry name" value="PPM-type-like_dom_sf"/>
</dbReference>
<dbReference type="AlphaFoldDB" id="A0A5N8VKZ1"/>
<dbReference type="SUPFAM" id="SSF55785">
    <property type="entry name" value="PYP-like sensor domain (PAS domain)"/>
    <property type="match status" value="1"/>
</dbReference>
<dbReference type="SUPFAM" id="SSF55781">
    <property type="entry name" value="GAF domain-like"/>
    <property type="match status" value="1"/>
</dbReference>
<evidence type="ECO:0000256" key="1">
    <source>
        <dbReference type="ARBA" id="ARBA00022801"/>
    </source>
</evidence>
<dbReference type="SMART" id="SM00065">
    <property type="entry name" value="GAF"/>
    <property type="match status" value="1"/>
</dbReference>
<reference evidence="4 5" key="1">
    <citation type="submission" date="2019-07" db="EMBL/GenBank/DDBJ databases">
        <title>New species of Amycolatopsis and Streptomyces.</title>
        <authorList>
            <person name="Duangmal K."/>
            <person name="Teo W.F.A."/>
            <person name="Lipun K."/>
        </authorList>
    </citation>
    <scope>NUCLEOTIDE SEQUENCE [LARGE SCALE GENOMIC DNA]</scope>
    <source>
        <strain evidence="4 5">NBRC 109810</strain>
    </source>
</reference>
<evidence type="ECO:0000313" key="4">
    <source>
        <dbReference type="EMBL" id="MPY35506.1"/>
    </source>
</evidence>
<dbReference type="PANTHER" id="PTHR43156">
    <property type="entry name" value="STAGE II SPORULATION PROTEIN E-RELATED"/>
    <property type="match status" value="1"/>
</dbReference>
<name>A0A5N8VKZ1_9ACTN</name>
<dbReference type="InterPro" id="IPR003594">
    <property type="entry name" value="HATPase_dom"/>
</dbReference>
<dbReference type="InterPro" id="IPR013656">
    <property type="entry name" value="PAS_4"/>
</dbReference>
<evidence type="ECO:0000259" key="3">
    <source>
        <dbReference type="SMART" id="SM00331"/>
    </source>
</evidence>
<dbReference type="InterPro" id="IPR036890">
    <property type="entry name" value="HATPase_C_sf"/>
</dbReference>
<dbReference type="SUPFAM" id="SSF55874">
    <property type="entry name" value="ATPase domain of HSP90 chaperone/DNA topoisomerase II/histidine kinase"/>
    <property type="match status" value="1"/>
</dbReference>
<dbReference type="SMART" id="SM00331">
    <property type="entry name" value="PP2C_SIG"/>
    <property type="match status" value="1"/>
</dbReference>
<dbReference type="Pfam" id="PF08448">
    <property type="entry name" value="PAS_4"/>
    <property type="match status" value="1"/>
</dbReference>
<dbReference type="Gene3D" id="3.30.565.10">
    <property type="entry name" value="Histidine kinase-like ATPase, C-terminal domain"/>
    <property type="match status" value="1"/>
</dbReference>
<protein>
    <submittedName>
        <fullName evidence="4">SpoIIE family protein phosphatase</fullName>
    </submittedName>
</protein>
<dbReference type="Proteomes" id="UP000325849">
    <property type="component" value="Unassembled WGS sequence"/>
</dbReference>
<dbReference type="CDD" id="cd16936">
    <property type="entry name" value="HATPase_RsbW-like"/>
    <property type="match status" value="1"/>
</dbReference>
<dbReference type="InterPro" id="IPR035965">
    <property type="entry name" value="PAS-like_dom_sf"/>
</dbReference>
<dbReference type="NCBIfam" id="TIGR00229">
    <property type="entry name" value="sensory_box"/>
    <property type="match status" value="1"/>
</dbReference>
<dbReference type="InterPro" id="IPR029016">
    <property type="entry name" value="GAF-like_dom_sf"/>
</dbReference>
<feature type="domain" description="GAF" evidence="2">
    <location>
        <begin position="180"/>
        <end position="349"/>
    </location>
</feature>
<dbReference type="Gene3D" id="3.30.450.40">
    <property type="match status" value="1"/>
</dbReference>
<proteinExistence type="predicted"/>
<dbReference type="CDD" id="cd00130">
    <property type="entry name" value="PAS"/>
    <property type="match status" value="1"/>
</dbReference>
<keyword evidence="5" id="KW-1185">Reference proteome</keyword>
<dbReference type="InterPro" id="IPR001932">
    <property type="entry name" value="PPM-type_phosphatase-like_dom"/>
</dbReference>
<dbReference type="FunFam" id="3.30.565.10:FF:000028">
    <property type="entry name" value="PAS sensor protein"/>
    <property type="match status" value="1"/>
</dbReference>
<dbReference type="InterPro" id="IPR000014">
    <property type="entry name" value="PAS"/>
</dbReference>
<gene>
    <name evidence="4" type="ORF">FNH09_31010</name>
</gene>
<comment type="caution">
    <text evidence="4">The sequence shown here is derived from an EMBL/GenBank/DDBJ whole genome shotgun (WGS) entry which is preliminary data.</text>
</comment>
<accession>A0A5N8VKZ1</accession>
<dbReference type="Gene3D" id="3.60.40.10">
    <property type="entry name" value="PPM-type phosphatase domain"/>
    <property type="match status" value="1"/>
</dbReference>
<dbReference type="EMBL" id="VJZD01000163">
    <property type="protein sequence ID" value="MPY35506.1"/>
    <property type="molecule type" value="Genomic_DNA"/>
</dbReference>
<dbReference type="Pfam" id="PF13581">
    <property type="entry name" value="HATPase_c_2"/>
    <property type="match status" value="1"/>
</dbReference>
<dbReference type="PANTHER" id="PTHR43156:SF2">
    <property type="entry name" value="STAGE II SPORULATION PROTEIN E"/>
    <property type="match status" value="1"/>
</dbReference>
<dbReference type="Pfam" id="PF07228">
    <property type="entry name" value="SpoIIE"/>
    <property type="match status" value="1"/>
</dbReference>
<dbReference type="OrthoDB" id="118142at2"/>
<dbReference type="InterPro" id="IPR052016">
    <property type="entry name" value="Bact_Sigma-Reg"/>
</dbReference>
<dbReference type="Gene3D" id="3.30.450.20">
    <property type="entry name" value="PAS domain"/>
    <property type="match status" value="1"/>
</dbReference>
<dbReference type="GO" id="GO:0016791">
    <property type="term" value="F:phosphatase activity"/>
    <property type="evidence" value="ECO:0007669"/>
    <property type="project" value="TreeGrafter"/>
</dbReference>
<dbReference type="Pfam" id="PF01590">
    <property type="entry name" value="GAF"/>
    <property type="match status" value="1"/>
</dbReference>
<organism evidence="4 5">
    <name type="scientific">Streptomyces adustus</name>
    <dbReference type="NCBI Taxonomy" id="1609272"/>
    <lineage>
        <taxon>Bacteria</taxon>
        <taxon>Bacillati</taxon>
        <taxon>Actinomycetota</taxon>
        <taxon>Actinomycetes</taxon>
        <taxon>Kitasatosporales</taxon>
        <taxon>Streptomycetaceae</taxon>
        <taxon>Streptomyces</taxon>
    </lineage>
</organism>